<evidence type="ECO:0000256" key="1">
    <source>
        <dbReference type="ARBA" id="ARBA00022614"/>
    </source>
</evidence>
<dbReference type="SUPFAM" id="SSF52058">
    <property type="entry name" value="L domain-like"/>
    <property type="match status" value="1"/>
</dbReference>
<evidence type="ECO:0000313" key="7">
    <source>
        <dbReference type="Proteomes" id="UP001627154"/>
    </source>
</evidence>
<dbReference type="Gene3D" id="3.80.10.10">
    <property type="entry name" value="Ribonuclease Inhibitor"/>
    <property type="match status" value="1"/>
</dbReference>
<feature type="signal peptide" evidence="5">
    <location>
        <begin position="1"/>
        <end position="18"/>
    </location>
</feature>
<keyword evidence="7" id="KW-1185">Reference proteome</keyword>
<accession>A0ABD2XG94</accession>
<sequence length="346" mass="38861">MKQLLVLLLPTVLVSVLAQRAEAACQEVENRDLIEWRCEGGAIDDLLQVPNNVEKLRVSQMSVGRLDGSLLSRFSNNLLVLSCSHCGIGEIDDRAFRDLGNLQQLSLDNNKLREVRAAWFQGLVYLTFLDLNYNEIERLDGSVLAELPGLVDLRLSGNKLQCLDLQAMSSLRSLQRVYVNENPDFGCPNALRDFLREREIDFEPDPSWEHQPIDRVFVARPYTGGHSFPPPSPTPMIPTTHGPVVSFSDFTEPPRTLPPRPAPTNPPPPSWGPSTPGNYEIKPTMYDPLNVTTTMKVMIAGHQQQQQQQKLTTEPPNKSSSYRSLPSWTLTLVIPSLLCLLSDRRR</sequence>
<dbReference type="PANTHER" id="PTHR24373:SF383">
    <property type="entry name" value="LEUCINE-RICH REPEAT-CONTAINING PROTEIN 15-LIKE"/>
    <property type="match status" value="1"/>
</dbReference>
<gene>
    <name evidence="6" type="ORF">TKK_003221</name>
</gene>
<evidence type="ECO:0008006" key="8">
    <source>
        <dbReference type="Google" id="ProtNLM"/>
    </source>
</evidence>
<evidence type="ECO:0000313" key="6">
    <source>
        <dbReference type="EMBL" id="KAL3404251.1"/>
    </source>
</evidence>
<keyword evidence="3" id="KW-0677">Repeat</keyword>
<evidence type="ECO:0000256" key="3">
    <source>
        <dbReference type="ARBA" id="ARBA00022737"/>
    </source>
</evidence>
<evidence type="ECO:0000256" key="4">
    <source>
        <dbReference type="SAM" id="MobiDB-lite"/>
    </source>
</evidence>
<dbReference type="SMART" id="SM00369">
    <property type="entry name" value="LRR_TYP"/>
    <property type="match status" value="3"/>
</dbReference>
<feature type="region of interest" description="Disordered" evidence="4">
    <location>
        <begin position="301"/>
        <end position="323"/>
    </location>
</feature>
<comment type="caution">
    <text evidence="6">The sequence shown here is derived from an EMBL/GenBank/DDBJ whole genome shotgun (WGS) entry which is preliminary data.</text>
</comment>
<feature type="region of interest" description="Disordered" evidence="4">
    <location>
        <begin position="246"/>
        <end position="284"/>
    </location>
</feature>
<name>A0ABD2XG94_9HYME</name>
<dbReference type="Pfam" id="PF13855">
    <property type="entry name" value="LRR_8"/>
    <property type="match status" value="1"/>
</dbReference>
<evidence type="ECO:0000256" key="2">
    <source>
        <dbReference type="ARBA" id="ARBA00022729"/>
    </source>
</evidence>
<dbReference type="InterPro" id="IPR001611">
    <property type="entry name" value="Leu-rich_rpt"/>
</dbReference>
<feature type="compositionally biased region" description="Pro residues" evidence="4">
    <location>
        <begin position="255"/>
        <end position="271"/>
    </location>
</feature>
<protein>
    <recommendedName>
        <fullName evidence="8">LRRCT domain-containing protein</fullName>
    </recommendedName>
</protein>
<dbReference type="InterPro" id="IPR003591">
    <property type="entry name" value="Leu-rich_rpt_typical-subtyp"/>
</dbReference>
<dbReference type="AlphaFoldDB" id="A0ABD2XG94"/>
<proteinExistence type="predicted"/>
<reference evidence="6 7" key="1">
    <citation type="journal article" date="2024" name="bioRxiv">
        <title>A reference genome for Trichogramma kaykai: A tiny desert-dwelling parasitoid wasp with competing sex-ratio distorters.</title>
        <authorList>
            <person name="Culotta J."/>
            <person name="Lindsey A.R."/>
        </authorList>
    </citation>
    <scope>NUCLEOTIDE SEQUENCE [LARGE SCALE GENOMIC DNA]</scope>
    <source>
        <strain evidence="6 7">KSX58</strain>
    </source>
</reference>
<dbReference type="InterPro" id="IPR032675">
    <property type="entry name" value="LRR_dom_sf"/>
</dbReference>
<dbReference type="InterPro" id="IPR050328">
    <property type="entry name" value="Dev_Immune_Receptor"/>
</dbReference>
<feature type="compositionally biased region" description="Polar residues" evidence="4">
    <location>
        <begin position="310"/>
        <end position="323"/>
    </location>
</feature>
<keyword evidence="1" id="KW-0433">Leucine-rich repeat</keyword>
<dbReference type="Proteomes" id="UP001627154">
    <property type="component" value="Unassembled WGS sequence"/>
</dbReference>
<organism evidence="6 7">
    <name type="scientific">Trichogramma kaykai</name>
    <dbReference type="NCBI Taxonomy" id="54128"/>
    <lineage>
        <taxon>Eukaryota</taxon>
        <taxon>Metazoa</taxon>
        <taxon>Ecdysozoa</taxon>
        <taxon>Arthropoda</taxon>
        <taxon>Hexapoda</taxon>
        <taxon>Insecta</taxon>
        <taxon>Pterygota</taxon>
        <taxon>Neoptera</taxon>
        <taxon>Endopterygota</taxon>
        <taxon>Hymenoptera</taxon>
        <taxon>Apocrita</taxon>
        <taxon>Proctotrupomorpha</taxon>
        <taxon>Chalcidoidea</taxon>
        <taxon>Trichogrammatidae</taxon>
        <taxon>Trichogramma</taxon>
    </lineage>
</organism>
<evidence type="ECO:0000256" key="5">
    <source>
        <dbReference type="SAM" id="SignalP"/>
    </source>
</evidence>
<dbReference type="EMBL" id="JBJJXI010000026">
    <property type="protein sequence ID" value="KAL3404251.1"/>
    <property type="molecule type" value="Genomic_DNA"/>
</dbReference>
<dbReference type="PANTHER" id="PTHR24373">
    <property type="entry name" value="SLIT RELATED LEUCINE-RICH REPEAT NEURONAL PROTEIN"/>
    <property type="match status" value="1"/>
</dbReference>
<keyword evidence="2 5" id="KW-0732">Signal</keyword>
<feature type="chain" id="PRO_5044765611" description="LRRCT domain-containing protein" evidence="5">
    <location>
        <begin position="19"/>
        <end position="346"/>
    </location>
</feature>